<dbReference type="Proteomes" id="UP001434883">
    <property type="component" value="Unassembled WGS sequence"/>
</dbReference>
<evidence type="ECO:0000313" key="2">
    <source>
        <dbReference type="Proteomes" id="UP001434883"/>
    </source>
</evidence>
<proteinExistence type="predicted"/>
<protein>
    <submittedName>
        <fullName evidence="1">Uncharacterized protein</fullName>
    </submittedName>
</protein>
<keyword evidence="2" id="KW-1185">Reference proteome</keyword>
<dbReference type="EMBL" id="JAHRIN010025291">
    <property type="protein sequence ID" value="MEQ2199461.1"/>
    <property type="molecule type" value="Genomic_DNA"/>
</dbReference>
<comment type="caution">
    <text evidence="1">The sequence shown here is derived from an EMBL/GenBank/DDBJ whole genome shotgun (WGS) entry which is preliminary data.</text>
</comment>
<organism evidence="1 2">
    <name type="scientific">Xenoophorus captivus</name>
    <dbReference type="NCBI Taxonomy" id="1517983"/>
    <lineage>
        <taxon>Eukaryota</taxon>
        <taxon>Metazoa</taxon>
        <taxon>Chordata</taxon>
        <taxon>Craniata</taxon>
        <taxon>Vertebrata</taxon>
        <taxon>Euteleostomi</taxon>
        <taxon>Actinopterygii</taxon>
        <taxon>Neopterygii</taxon>
        <taxon>Teleostei</taxon>
        <taxon>Neoteleostei</taxon>
        <taxon>Acanthomorphata</taxon>
        <taxon>Ovalentaria</taxon>
        <taxon>Atherinomorphae</taxon>
        <taxon>Cyprinodontiformes</taxon>
        <taxon>Goodeidae</taxon>
        <taxon>Xenoophorus</taxon>
    </lineage>
</organism>
<evidence type="ECO:0000313" key="1">
    <source>
        <dbReference type="EMBL" id="MEQ2199461.1"/>
    </source>
</evidence>
<sequence length="99" mass="10872">MSVTYTNWTFKISNLISKKRGAMYFGAPLSWMRLHSPWPEAQCLPVLPAPGGSLSRPLVWRHDWLGTLLSRPSSGCLSALGSFPFSDQPGAPSELPSQI</sequence>
<reference evidence="1 2" key="1">
    <citation type="submission" date="2021-06" db="EMBL/GenBank/DDBJ databases">
        <authorList>
            <person name="Palmer J.M."/>
        </authorList>
    </citation>
    <scope>NUCLEOTIDE SEQUENCE [LARGE SCALE GENOMIC DNA]</scope>
    <source>
        <strain evidence="1 2">XC_2019</strain>
        <tissue evidence="1">Muscle</tissue>
    </source>
</reference>
<name>A0ABV0QVJ2_9TELE</name>
<gene>
    <name evidence="1" type="ORF">XENOCAPTIV_029187</name>
</gene>
<accession>A0ABV0QVJ2</accession>